<dbReference type="GO" id="GO:0004673">
    <property type="term" value="F:protein histidine kinase activity"/>
    <property type="evidence" value="ECO:0007669"/>
    <property type="project" value="UniProtKB-EC"/>
</dbReference>
<keyword evidence="12" id="KW-1185">Reference proteome</keyword>
<keyword evidence="4" id="KW-0808">Transferase</keyword>
<evidence type="ECO:0000313" key="11">
    <source>
        <dbReference type="EMBL" id="TVZ02224.1"/>
    </source>
</evidence>
<feature type="compositionally biased region" description="Pro residues" evidence="8">
    <location>
        <begin position="738"/>
        <end position="750"/>
    </location>
</feature>
<keyword evidence="5 9" id="KW-0812">Transmembrane</keyword>
<accession>A0A6P2BT53</accession>
<dbReference type="Proteomes" id="UP000460272">
    <property type="component" value="Unassembled WGS sequence"/>
</dbReference>
<keyword evidence="7 9" id="KW-1133">Transmembrane helix</keyword>
<dbReference type="Pfam" id="PF02518">
    <property type="entry name" value="HATPase_c"/>
    <property type="match status" value="1"/>
</dbReference>
<dbReference type="AlphaFoldDB" id="A0A6P2BT53"/>
<feature type="transmembrane region" description="Helical" evidence="9">
    <location>
        <begin position="12"/>
        <end position="34"/>
    </location>
</feature>
<evidence type="ECO:0000259" key="10">
    <source>
        <dbReference type="PROSITE" id="PS50109"/>
    </source>
</evidence>
<feature type="domain" description="Histidine kinase" evidence="10">
    <location>
        <begin position="527"/>
        <end position="632"/>
    </location>
</feature>
<evidence type="ECO:0000256" key="4">
    <source>
        <dbReference type="ARBA" id="ARBA00022679"/>
    </source>
</evidence>
<dbReference type="GO" id="GO:0005886">
    <property type="term" value="C:plasma membrane"/>
    <property type="evidence" value="ECO:0007669"/>
    <property type="project" value="TreeGrafter"/>
</dbReference>
<evidence type="ECO:0000313" key="12">
    <source>
        <dbReference type="Proteomes" id="UP000460272"/>
    </source>
</evidence>
<dbReference type="InterPro" id="IPR050428">
    <property type="entry name" value="TCS_sensor_his_kinase"/>
</dbReference>
<evidence type="ECO:0000256" key="9">
    <source>
        <dbReference type="SAM" id="Phobius"/>
    </source>
</evidence>
<evidence type="ECO:0000256" key="8">
    <source>
        <dbReference type="SAM" id="MobiDB-lite"/>
    </source>
</evidence>
<dbReference type="InterPro" id="IPR003594">
    <property type="entry name" value="HATPase_dom"/>
</dbReference>
<dbReference type="GO" id="GO:0000160">
    <property type="term" value="P:phosphorelay signal transduction system"/>
    <property type="evidence" value="ECO:0007669"/>
    <property type="project" value="TreeGrafter"/>
</dbReference>
<proteinExistence type="predicted"/>
<evidence type="ECO:0000256" key="6">
    <source>
        <dbReference type="ARBA" id="ARBA00022777"/>
    </source>
</evidence>
<evidence type="ECO:0000256" key="2">
    <source>
        <dbReference type="ARBA" id="ARBA00012438"/>
    </source>
</evidence>
<dbReference type="PANTHER" id="PTHR45436">
    <property type="entry name" value="SENSOR HISTIDINE KINASE YKOH"/>
    <property type="match status" value="1"/>
</dbReference>
<comment type="catalytic activity">
    <reaction evidence="1">
        <text>ATP + protein L-histidine = ADP + protein N-phospho-L-histidine.</text>
        <dbReference type="EC" id="2.7.13.3"/>
    </reaction>
</comment>
<feature type="transmembrane region" description="Helical" evidence="9">
    <location>
        <begin position="317"/>
        <end position="338"/>
    </location>
</feature>
<dbReference type="SMART" id="SM00387">
    <property type="entry name" value="HATPase_c"/>
    <property type="match status" value="1"/>
</dbReference>
<keyword evidence="3" id="KW-0597">Phosphoprotein</keyword>
<dbReference type="SUPFAM" id="SSF55874">
    <property type="entry name" value="ATPase domain of HSP90 chaperone/DNA topoisomerase II/histidine kinase"/>
    <property type="match status" value="1"/>
</dbReference>
<dbReference type="EC" id="2.7.13.3" evidence="2"/>
<dbReference type="Pfam" id="PF08376">
    <property type="entry name" value="NIT"/>
    <property type="match status" value="1"/>
</dbReference>
<feature type="region of interest" description="Disordered" evidence="8">
    <location>
        <begin position="642"/>
        <end position="833"/>
    </location>
</feature>
<dbReference type="InterPro" id="IPR005467">
    <property type="entry name" value="His_kinase_dom"/>
</dbReference>
<dbReference type="OrthoDB" id="4349881at2"/>
<organism evidence="11 12">
    <name type="scientific">Trebonia kvetii</name>
    <dbReference type="NCBI Taxonomy" id="2480626"/>
    <lineage>
        <taxon>Bacteria</taxon>
        <taxon>Bacillati</taxon>
        <taxon>Actinomycetota</taxon>
        <taxon>Actinomycetes</taxon>
        <taxon>Streptosporangiales</taxon>
        <taxon>Treboniaceae</taxon>
        <taxon>Trebonia</taxon>
    </lineage>
</organism>
<dbReference type="PROSITE" id="PS50109">
    <property type="entry name" value="HIS_KIN"/>
    <property type="match status" value="1"/>
</dbReference>
<sequence length="833" mass="89177">MAAIRRPFRSRPIRLFLISMIVVPLISLSALWAFSATLTVPNAISNANYNSVAQATTAPSVVTLTTKLPLEQQQTYIWLLSGRQAPKKDLNATRALISGSLQDAETKLLVGQGQRGASSTANLDRLEADLRTIPDIRKQVDAGELTASQAFQTYSTIIDDQFQSYYASVLDQGGTMQGISVGGIDSALALNDLSREVTLVAGALSVTHGQMSHGVQQLFISSVSRLQFLMNQTLSLLSPGLRAGYVTLIGTQPYKQFLTMEDAVASTPPGHTLTIDHTQWTNDTTTILQTMLTDQTAIGAQLQALSGSASNRLFTEAILAGGVGLLAVVVSVFLMVWFGRKVTGDLTRLNGSVRAMAEERLPSVVARLRRGDDVDVAAESPPPHASSIEEISQVADSFGTVQQAAVAAAVDQARLRKGVNQVFLNISLRNQSLLHRQLGMLDSMERRTSDPNALADLFRLDHLTTRMRRHAEGLIILSGSTPGRGWRDPVPVVDVLRAAVAEVEDYVRVDVTSESTDLVAGSAVNDIIHLVAELVENATVFSPPNTRVEVRADRAGAGLVAEIEDRGLGLSPEELADINARLASPREFDLANSEQLGLFVVSRLAVRHSIKVSLRPSVYGGTTAIIVLPFGVIVREEDAALGSRSASGHRGPALAPFPEPGDARFPEATPSPFGRTGRHRLAATGRRADTGPMIGLAEPAPEPPRRSLPAPPWEVSAQAQEVARPAESRPPWETGPAATPPEPAPGPAKQPAPGTATPGSHLGMPVRVPQASLAPQLKNRRGGAQPVSPPPPVGERSPETTRNMMFMMQQGWERGRVDDIDDPPGALDNETER</sequence>
<dbReference type="PANTHER" id="PTHR45436:SF5">
    <property type="entry name" value="SENSOR HISTIDINE KINASE TRCS"/>
    <property type="match status" value="1"/>
</dbReference>
<dbReference type="InterPro" id="IPR036890">
    <property type="entry name" value="HATPase_C_sf"/>
</dbReference>
<protein>
    <recommendedName>
        <fullName evidence="2">histidine kinase</fullName>
        <ecNumber evidence="2">2.7.13.3</ecNumber>
    </recommendedName>
</protein>
<dbReference type="InterPro" id="IPR013587">
    <property type="entry name" value="Nitrate/nitrite_sensing"/>
</dbReference>
<dbReference type="EMBL" id="RPFW01000005">
    <property type="protein sequence ID" value="TVZ02224.1"/>
    <property type="molecule type" value="Genomic_DNA"/>
</dbReference>
<evidence type="ECO:0000256" key="7">
    <source>
        <dbReference type="ARBA" id="ARBA00022989"/>
    </source>
</evidence>
<evidence type="ECO:0000256" key="1">
    <source>
        <dbReference type="ARBA" id="ARBA00000085"/>
    </source>
</evidence>
<comment type="caution">
    <text evidence="11">The sequence shown here is derived from an EMBL/GenBank/DDBJ whole genome shotgun (WGS) entry which is preliminary data.</text>
</comment>
<name>A0A6P2BT53_9ACTN</name>
<dbReference type="Gene3D" id="6.10.340.10">
    <property type="match status" value="1"/>
</dbReference>
<dbReference type="Gene3D" id="3.30.565.10">
    <property type="entry name" value="Histidine kinase-like ATPase, C-terminal domain"/>
    <property type="match status" value="1"/>
</dbReference>
<reference evidence="11 12" key="1">
    <citation type="submission" date="2018-11" db="EMBL/GenBank/DDBJ databases">
        <title>Trebonia kvetii gen.nov., sp.nov., a novel acidophilic actinobacterium, and proposal of the new actinobacterial family Treboniaceae fam. nov.</title>
        <authorList>
            <person name="Rapoport D."/>
            <person name="Sagova-Mareckova M."/>
            <person name="Sedlacek I."/>
            <person name="Provaznik J."/>
            <person name="Kralova S."/>
            <person name="Pavlinic D."/>
            <person name="Benes V."/>
            <person name="Kopecky J."/>
        </authorList>
    </citation>
    <scope>NUCLEOTIDE SEQUENCE [LARGE SCALE GENOMIC DNA]</scope>
    <source>
        <strain evidence="11 12">15Tr583</strain>
    </source>
</reference>
<gene>
    <name evidence="11" type="ORF">EAS64_25705</name>
</gene>
<evidence type="ECO:0000256" key="3">
    <source>
        <dbReference type="ARBA" id="ARBA00022553"/>
    </source>
</evidence>
<evidence type="ECO:0000256" key="5">
    <source>
        <dbReference type="ARBA" id="ARBA00022692"/>
    </source>
</evidence>
<keyword evidence="9" id="KW-0472">Membrane</keyword>
<keyword evidence="6" id="KW-0418">Kinase</keyword>